<dbReference type="GO" id="GO:0016020">
    <property type="term" value="C:membrane"/>
    <property type="evidence" value="ECO:0007669"/>
    <property type="project" value="GOC"/>
</dbReference>
<accession>B9XNV6</accession>
<dbReference type="AlphaFoldDB" id="B9XNV6"/>
<dbReference type="InterPro" id="IPR005135">
    <property type="entry name" value="Endo/exonuclease/phosphatase"/>
</dbReference>
<dbReference type="RefSeq" id="WP_007417492.1">
    <property type="nucleotide sequence ID" value="NZ_ABOX02000043.1"/>
</dbReference>
<gene>
    <name evidence="2" type="ORF">Cflav_PD1045</name>
</gene>
<dbReference type="Proteomes" id="UP000003688">
    <property type="component" value="Unassembled WGS sequence"/>
</dbReference>
<dbReference type="GO" id="GO:0003824">
    <property type="term" value="F:catalytic activity"/>
    <property type="evidence" value="ECO:0007669"/>
    <property type="project" value="InterPro"/>
</dbReference>
<dbReference type="Pfam" id="PF03372">
    <property type="entry name" value="Exo_endo_phos"/>
    <property type="match status" value="1"/>
</dbReference>
<sequence precursor="true">MMNIQFWAKEAAGRVVVVGLGMALLAGCSSASKTVARHDTKPVTFRVMTYNIQHGAGMDHKVDLLRTAEAIKHEQPDIVALEEVDKGVERTERRDLTTELAAMTGMRGYFNNNFFFQGGEYGNAALTKFPILTSTNSH</sequence>
<proteinExistence type="predicted"/>
<feature type="domain" description="Endonuclease/exonuclease/phosphatase" evidence="1">
    <location>
        <begin position="48"/>
        <end position="134"/>
    </location>
</feature>
<comment type="caution">
    <text evidence="2">The sequence shown here is derived from an EMBL/GenBank/DDBJ whole genome shotgun (WGS) entry which is preliminary data.</text>
</comment>
<dbReference type="SUPFAM" id="SSF56219">
    <property type="entry name" value="DNase I-like"/>
    <property type="match status" value="1"/>
</dbReference>
<evidence type="ECO:0000259" key="1">
    <source>
        <dbReference type="Pfam" id="PF03372"/>
    </source>
</evidence>
<dbReference type="Gene3D" id="3.60.10.10">
    <property type="entry name" value="Endonuclease/exonuclease/phosphatase"/>
    <property type="match status" value="1"/>
</dbReference>
<evidence type="ECO:0000313" key="3">
    <source>
        <dbReference type="Proteomes" id="UP000003688"/>
    </source>
</evidence>
<protein>
    <recommendedName>
        <fullName evidence="1">Endonuclease/exonuclease/phosphatase domain-containing protein</fullName>
    </recommendedName>
</protein>
<dbReference type="InterPro" id="IPR036691">
    <property type="entry name" value="Endo/exonu/phosph_ase_sf"/>
</dbReference>
<evidence type="ECO:0000313" key="2">
    <source>
        <dbReference type="EMBL" id="EEF58422.1"/>
    </source>
</evidence>
<keyword evidence="3" id="KW-1185">Reference proteome</keyword>
<dbReference type="EMBL" id="ABOX02000043">
    <property type="protein sequence ID" value="EEF58422.1"/>
    <property type="molecule type" value="Genomic_DNA"/>
</dbReference>
<dbReference type="PANTHER" id="PTHR14859:SF15">
    <property type="entry name" value="ENDONUCLEASE_EXONUCLEASE_PHOSPHATASE DOMAIN-CONTAINING PROTEIN"/>
    <property type="match status" value="1"/>
</dbReference>
<dbReference type="STRING" id="320771.Cflav_PD1045"/>
<dbReference type="InterPro" id="IPR051916">
    <property type="entry name" value="GPI-anchor_lipid_remodeler"/>
</dbReference>
<organism evidence="2 3">
    <name type="scientific">Pedosphaera parvula (strain Ellin514)</name>
    <dbReference type="NCBI Taxonomy" id="320771"/>
    <lineage>
        <taxon>Bacteria</taxon>
        <taxon>Pseudomonadati</taxon>
        <taxon>Verrucomicrobiota</taxon>
        <taxon>Pedosphaerae</taxon>
        <taxon>Pedosphaerales</taxon>
        <taxon>Pedosphaeraceae</taxon>
        <taxon>Pedosphaera</taxon>
    </lineage>
</organism>
<reference evidence="2 3" key="1">
    <citation type="journal article" date="2011" name="J. Bacteriol.">
        <title>Genome sequence of 'Pedosphaera parvula' Ellin514, an aerobic Verrucomicrobial isolate from pasture soil.</title>
        <authorList>
            <person name="Kant R."/>
            <person name="van Passel M.W."/>
            <person name="Sangwan P."/>
            <person name="Palva A."/>
            <person name="Lucas S."/>
            <person name="Copeland A."/>
            <person name="Lapidus A."/>
            <person name="Glavina Del Rio T."/>
            <person name="Dalin E."/>
            <person name="Tice H."/>
            <person name="Bruce D."/>
            <person name="Goodwin L."/>
            <person name="Pitluck S."/>
            <person name="Chertkov O."/>
            <person name="Larimer F.W."/>
            <person name="Land M.L."/>
            <person name="Hauser L."/>
            <person name="Brettin T.S."/>
            <person name="Detter J.C."/>
            <person name="Han S."/>
            <person name="de Vos W.M."/>
            <person name="Janssen P.H."/>
            <person name="Smidt H."/>
        </authorList>
    </citation>
    <scope>NUCLEOTIDE SEQUENCE [LARGE SCALE GENOMIC DNA]</scope>
    <source>
        <strain evidence="2 3">Ellin514</strain>
    </source>
</reference>
<name>B9XNV6_PEDPL</name>
<feature type="non-terminal residue" evidence="2">
    <location>
        <position position="138"/>
    </location>
</feature>
<dbReference type="GO" id="GO:0006506">
    <property type="term" value="P:GPI anchor biosynthetic process"/>
    <property type="evidence" value="ECO:0007669"/>
    <property type="project" value="TreeGrafter"/>
</dbReference>
<dbReference type="PANTHER" id="PTHR14859">
    <property type="entry name" value="CALCOFLUOR WHITE HYPERSENSITIVE PROTEIN PRECURSOR"/>
    <property type="match status" value="1"/>
</dbReference>